<dbReference type="Gene3D" id="2.70.70.10">
    <property type="entry name" value="Glucose Permease (Domain IIA)"/>
    <property type="match status" value="1"/>
</dbReference>
<comment type="subcellular location">
    <subcellularLocation>
        <location evidence="1">Cytoplasm</location>
    </subcellularLocation>
</comment>
<dbReference type="HOGENOM" id="CLU_012312_5_3_9"/>
<feature type="domain" description="PTS EIIA type-1" evidence="8">
    <location>
        <begin position="40"/>
        <end position="144"/>
    </location>
</feature>
<dbReference type="Pfam" id="PF00358">
    <property type="entry name" value="PTS_EIIA_1"/>
    <property type="match status" value="1"/>
</dbReference>
<dbReference type="PANTHER" id="PTHR45008">
    <property type="entry name" value="PTS SYSTEM GLUCOSE-SPECIFIC EIIA COMPONENT"/>
    <property type="match status" value="1"/>
</dbReference>
<evidence type="ECO:0000256" key="4">
    <source>
        <dbReference type="ARBA" id="ARBA00022679"/>
    </source>
</evidence>
<feature type="region of interest" description="Disordered" evidence="7">
    <location>
        <begin position="1"/>
        <end position="20"/>
    </location>
</feature>
<protein>
    <submittedName>
        <fullName evidence="9">PTS system, glucose subfamily, IIA subunit</fullName>
    </submittedName>
</protein>
<name>E6TYI7_EVAC2</name>
<reference evidence="9" key="1">
    <citation type="submission" date="2010-12" db="EMBL/GenBank/DDBJ databases">
        <title>Complete sequence of Bacillus cellulosilyticus DSM 2522.</title>
        <authorList>
            <consortium name="US DOE Joint Genome Institute"/>
            <person name="Lucas S."/>
            <person name="Copeland A."/>
            <person name="Lapidus A."/>
            <person name="Cheng J.-F."/>
            <person name="Bruce D."/>
            <person name="Goodwin L."/>
            <person name="Pitluck S."/>
            <person name="Chertkov O."/>
            <person name="Detter J.C."/>
            <person name="Han C."/>
            <person name="Tapia R."/>
            <person name="Land M."/>
            <person name="Hauser L."/>
            <person name="Jeffries C."/>
            <person name="Kyrpides N."/>
            <person name="Ivanova N."/>
            <person name="Mikhailova N."/>
            <person name="Brumm P."/>
            <person name="Mead D."/>
            <person name="Woyke T."/>
        </authorList>
    </citation>
    <scope>NUCLEOTIDE SEQUENCE [LARGE SCALE GENOMIC DNA]</scope>
    <source>
        <strain evidence="9">DSM 2522</strain>
    </source>
</reference>
<dbReference type="GO" id="GO:0005737">
    <property type="term" value="C:cytoplasm"/>
    <property type="evidence" value="ECO:0007669"/>
    <property type="project" value="UniProtKB-SubCell"/>
</dbReference>
<dbReference type="SUPFAM" id="SSF51261">
    <property type="entry name" value="Duplicated hybrid motif"/>
    <property type="match status" value="1"/>
</dbReference>
<dbReference type="InterPro" id="IPR001127">
    <property type="entry name" value="PTS_EIIA_1_perm"/>
</dbReference>
<dbReference type="GO" id="GO:0009401">
    <property type="term" value="P:phosphoenolpyruvate-dependent sugar phosphotransferase system"/>
    <property type="evidence" value="ECO:0007669"/>
    <property type="project" value="UniProtKB-KW"/>
</dbReference>
<dbReference type="InterPro" id="IPR011055">
    <property type="entry name" value="Dup_hybrid_motif"/>
</dbReference>
<evidence type="ECO:0000256" key="2">
    <source>
        <dbReference type="ARBA" id="ARBA00022448"/>
    </source>
</evidence>
<gene>
    <name evidence="9" type="ordered locus">Bcell_1775</name>
</gene>
<dbReference type="NCBIfam" id="TIGR00830">
    <property type="entry name" value="PTBA"/>
    <property type="match status" value="1"/>
</dbReference>
<dbReference type="RefSeq" id="WP_013488374.1">
    <property type="nucleotide sequence ID" value="NC_014829.1"/>
</dbReference>
<keyword evidence="6" id="KW-0418">Kinase</keyword>
<dbReference type="KEGG" id="bco:Bcell_1775"/>
<keyword evidence="2" id="KW-0813">Transport</keyword>
<accession>E6TYI7</accession>
<keyword evidence="4" id="KW-0808">Transferase</keyword>
<keyword evidence="3" id="KW-0762">Sugar transport</keyword>
<dbReference type="FunFam" id="2.70.70.10:FF:000001">
    <property type="entry name" value="PTS system glucose-specific IIA component"/>
    <property type="match status" value="1"/>
</dbReference>
<dbReference type="STRING" id="649639.Bcell_1775"/>
<sequence length="171" mass="18239">MFKKLFSKQKNNVQMPDANGEDTIFSPLNGKVVSLSQVPDPTFSQKMMGDGVAIMPSDGTVVSPVIGEIIQVFPTKHAIGIKTVNGVEVLIHIGLETVNLNGEGFTAFVKQGDKVAKGEKLISFDLDIINEKASSTITPIVITNGELVKSLKNEENGDVIAGKSLILTIST</sequence>
<organism evidence="9 10">
    <name type="scientific">Evansella cellulosilytica (strain ATCC 21833 / DSM 2522 / FERM P-1141 / JCM 9156 / N-4)</name>
    <name type="common">Bacillus cellulosilyticus</name>
    <dbReference type="NCBI Taxonomy" id="649639"/>
    <lineage>
        <taxon>Bacteria</taxon>
        <taxon>Bacillati</taxon>
        <taxon>Bacillota</taxon>
        <taxon>Bacilli</taxon>
        <taxon>Bacillales</taxon>
        <taxon>Bacillaceae</taxon>
        <taxon>Evansella</taxon>
    </lineage>
</organism>
<evidence type="ECO:0000256" key="7">
    <source>
        <dbReference type="SAM" id="MobiDB-lite"/>
    </source>
</evidence>
<evidence type="ECO:0000313" key="10">
    <source>
        <dbReference type="Proteomes" id="UP000001401"/>
    </source>
</evidence>
<dbReference type="PROSITE" id="PS51093">
    <property type="entry name" value="PTS_EIIA_TYPE_1"/>
    <property type="match status" value="1"/>
</dbReference>
<dbReference type="eggNOG" id="COG2190">
    <property type="taxonomic scope" value="Bacteria"/>
</dbReference>
<dbReference type="AlphaFoldDB" id="E6TYI7"/>
<proteinExistence type="predicted"/>
<dbReference type="PANTHER" id="PTHR45008:SF1">
    <property type="entry name" value="PTS SYSTEM GLUCOSE-SPECIFIC EIIA COMPONENT"/>
    <property type="match status" value="1"/>
</dbReference>
<dbReference type="OrthoDB" id="92465at2"/>
<keyword evidence="10" id="KW-1185">Reference proteome</keyword>
<dbReference type="GO" id="GO:0016301">
    <property type="term" value="F:kinase activity"/>
    <property type="evidence" value="ECO:0007669"/>
    <property type="project" value="UniProtKB-KW"/>
</dbReference>
<dbReference type="EMBL" id="CP002394">
    <property type="protein sequence ID" value="ADU30037.1"/>
    <property type="molecule type" value="Genomic_DNA"/>
</dbReference>
<dbReference type="InterPro" id="IPR050890">
    <property type="entry name" value="PTS_EIIA_component"/>
</dbReference>
<dbReference type="PROSITE" id="PS00371">
    <property type="entry name" value="PTS_EIIA_TYPE_1_HIS"/>
    <property type="match status" value="1"/>
</dbReference>
<keyword evidence="5" id="KW-0598">Phosphotransferase system</keyword>
<evidence type="ECO:0000313" key="9">
    <source>
        <dbReference type="EMBL" id="ADU30037.1"/>
    </source>
</evidence>
<evidence type="ECO:0000256" key="1">
    <source>
        <dbReference type="ARBA" id="ARBA00004496"/>
    </source>
</evidence>
<dbReference type="Proteomes" id="UP000001401">
    <property type="component" value="Chromosome"/>
</dbReference>
<evidence type="ECO:0000256" key="5">
    <source>
        <dbReference type="ARBA" id="ARBA00022683"/>
    </source>
</evidence>
<evidence type="ECO:0000256" key="3">
    <source>
        <dbReference type="ARBA" id="ARBA00022597"/>
    </source>
</evidence>
<evidence type="ECO:0000256" key="6">
    <source>
        <dbReference type="ARBA" id="ARBA00022777"/>
    </source>
</evidence>
<evidence type="ECO:0000259" key="8">
    <source>
        <dbReference type="PROSITE" id="PS51093"/>
    </source>
</evidence>